<name>A0AAV3T665_9EURY</name>
<feature type="transmembrane region" description="Helical" evidence="1">
    <location>
        <begin position="12"/>
        <end position="28"/>
    </location>
</feature>
<dbReference type="Pfam" id="PF24460">
    <property type="entry name" value="DUF7575"/>
    <property type="match status" value="1"/>
</dbReference>
<reference evidence="3 4" key="1">
    <citation type="journal article" date="2019" name="Int. J. Syst. Evol. Microbiol.">
        <title>The Global Catalogue of Microorganisms (GCM) 10K type strain sequencing project: providing services to taxonomists for standard genome sequencing and annotation.</title>
        <authorList>
            <consortium name="The Broad Institute Genomics Platform"/>
            <consortium name="The Broad Institute Genome Sequencing Center for Infectious Disease"/>
            <person name="Wu L."/>
            <person name="Ma J."/>
        </authorList>
    </citation>
    <scope>NUCLEOTIDE SEQUENCE [LARGE SCALE GENOMIC DNA]</scope>
    <source>
        <strain evidence="3 4">JCM 16328</strain>
    </source>
</reference>
<evidence type="ECO:0000256" key="1">
    <source>
        <dbReference type="SAM" id="Phobius"/>
    </source>
</evidence>
<dbReference type="InterPro" id="IPR055997">
    <property type="entry name" value="DUF7575"/>
</dbReference>
<dbReference type="AlphaFoldDB" id="A0AAV3T665"/>
<sequence length="136" mass="14791">MERTSSQKRPWLAALLGALVIGFGHFYIRRWRRALGWLVAALGVSVLFVDQSTIEALATFSGVDPLAVAPLFVVGALSVIDAYVLAQAQNAIARRTPEPDGTLTHCPHCGNELDGDLEFCHWCTTRIGEVEGTPDE</sequence>
<keyword evidence="4" id="KW-1185">Reference proteome</keyword>
<dbReference type="RefSeq" id="WP_343772190.1">
    <property type="nucleotide sequence ID" value="NZ_BAAADV010000001.1"/>
</dbReference>
<dbReference type="EMBL" id="BAAADV010000001">
    <property type="protein sequence ID" value="GAA0662881.1"/>
    <property type="molecule type" value="Genomic_DNA"/>
</dbReference>
<feature type="transmembrane region" description="Helical" evidence="1">
    <location>
        <begin position="35"/>
        <end position="54"/>
    </location>
</feature>
<accession>A0AAV3T665</accession>
<comment type="caution">
    <text evidence="3">The sequence shown here is derived from an EMBL/GenBank/DDBJ whole genome shotgun (WGS) entry which is preliminary data.</text>
</comment>
<keyword evidence="1" id="KW-0812">Transmembrane</keyword>
<evidence type="ECO:0000259" key="2">
    <source>
        <dbReference type="Pfam" id="PF24460"/>
    </source>
</evidence>
<evidence type="ECO:0000313" key="3">
    <source>
        <dbReference type="EMBL" id="GAA0662881.1"/>
    </source>
</evidence>
<keyword evidence="1" id="KW-0472">Membrane</keyword>
<feature type="domain" description="DUF7575" evidence="2">
    <location>
        <begin position="104"/>
        <end position="127"/>
    </location>
</feature>
<gene>
    <name evidence="3" type="ORF">GCM10009020_04270</name>
</gene>
<feature type="transmembrane region" description="Helical" evidence="1">
    <location>
        <begin position="66"/>
        <end position="86"/>
    </location>
</feature>
<organism evidence="3 4">
    <name type="scientific">Natronoarchaeum mannanilyticum</name>
    <dbReference type="NCBI Taxonomy" id="926360"/>
    <lineage>
        <taxon>Archaea</taxon>
        <taxon>Methanobacteriati</taxon>
        <taxon>Methanobacteriota</taxon>
        <taxon>Stenosarchaea group</taxon>
        <taxon>Halobacteria</taxon>
        <taxon>Halobacteriales</taxon>
        <taxon>Natronoarchaeaceae</taxon>
    </lineage>
</organism>
<evidence type="ECO:0000313" key="4">
    <source>
        <dbReference type="Proteomes" id="UP001500420"/>
    </source>
</evidence>
<protein>
    <submittedName>
        <fullName evidence="3">Zinc ribbon domain-containing protein</fullName>
    </submittedName>
</protein>
<proteinExistence type="predicted"/>
<keyword evidence="1" id="KW-1133">Transmembrane helix</keyword>
<dbReference type="Proteomes" id="UP001500420">
    <property type="component" value="Unassembled WGS sequence"/>
</dbReference>